<gene>
    <name evidence="2" type="ORF">PCOR1329_LOCUS79740</name>
</gene>
<evidence type="ECO:0000313" key="3">
    <source>
        <dbReference type="Proteomes" id="UP001189429"/>
    </source>
</evidence>
<dbReference type="Proteomes" id="UP001189429">
    <property type="component" value="Unassembled WGS sequence"/>
</dbReference>
<accession>A0ABN9XYJ3</accession>
<evidence type="ECO:0008006" key="4">
    <source>
        <dbReference type="Google" id="ProtNLM"/>
    </source>
</evidence>
<protein>
    <recommendedName>
        <fullName evidence="4">Plastid lipid-associated protein/fibrillin conserved domain-containing protein</fullName>
    </recommendedName>
</protein>
<organism evidence="2 3">
    <name type="scientific">Prorocentrum cordatum</name>
    <dbReference type="NCBI Taxonomy" id="2364126"/>
    <lineage>
        <taxon>Eukaryota</taxon>
        <taxon>Sar</taxon>
        <taxon>Alveolata</taxon>
        <taxon>Dinophyceae</taxon>
        <taxon>Prorocentrales</taxon>
        <taxon>Prorocentraceae</taxon>
        <taxon>Prorocentrum</taxon>
    </lineage>
</organism>
<keyword evidence="3" id="KW-1185">Reference proteome</keyword>
<name>A0ABN9XYJ3_9DINO</name>
<evidence type="ECO:0000256" key="1">
    <source>
        <dbReference type="SAM" id="MobiDB-lite"/>
    </source>
</evidence>
<proteinExistence type="predicted"/>
<evidence type="ECO:0000313" key="2">
    <source>
        <dbReference type="EMBL" id="CAK0903406.1"/>
    </source>
</evidence>
<comment type="caution">
    <text evidence="2">The sequence shown here is derived from an EMBL/GenBank/DDBJ whole genome shotgun (WGS) entry which is preliminary data.</text>
</comment>
<reference evidence="2" key="1">
    <citation type="submission" date="2023-10" db="EMBL/GenBank/DDBJ databases">
        <authorList>
            <person name="Chen Y."/>
            <person name="Shah S."/>
            <person name="Dougan E. K."/>
            <person name="Thang M."/>
            <person name="Chan C."/>
        </authorList>
    </citation>
    <scope>NUCLEOTIDE SEQUENCE [LARGE SCALE GENOMIC DNA]</scope>
</reference>
<sequence length="232" mass="24889">MLNGTWKLIFTDAADATFKKGRRGAATTFQEVDAEAGWFVNCVDFSGESKLRGFRVFVEGVALGDAHQEMQLNFRKVKLLRRSRWLLGTITIPLPPPGLLRWIGSLFARRKGGEVNPSSRGAGFQLLYVDDDLRMHQPSTVCTLCRGASADTPSAAGARDGRGGARFLTFARPPDGGSAAHPRAARGAVGTIVLGAPVGICASQRAACPDGHRHDAHCRRIQPGPWGRGASQ</sequence>
<feature type="region of interest" description="Disordered" evidence="1">
    <location>
        <begin position="209"/>
        <end position="232"/>
    </location>
</feature>
<dbReference type="EMBL" id="CAUYUJ010021225">
    <property type="protein sequence ID" value="CAK0903406.1"/>
    <property type="molecule type" value="Genomic_DNA"/>
</dbReference>